<reference evidence="2 3" key="1">
    <citation type="journal article" date="2018" name="Nat. Biotechnol.">
        <title>A standardized bacterial taxonomy based on genome phylogeny substantially revises the tree of life.</title>
        <authorList>
            <person name="Parks D.H."/>
            <person name="Chuvochina M."/>
            <person name="Waite D.W."/>
            <person name="Rinke C."/>
            <person name="Skarshewski A."/>
            <person name="Chaumeil P.A."/>
            <person name="Hugenholtz P."/>
        </authorList>
    </citation>
    <scope>NUCLEOTIDE SEQUENCE [LARGE SCALE GENOMIC DNA]</scope>
    <source>
        <strain evidence="2">UBA8844</strain>
    </source>
</reference>
<gene>
    <name evidence="2" type="ORF">DGD08_09395</name>
</gene>
<keyword evidence="1" id="KW-1133">Transmembrane helix</keyword>
<name>A0A3D4V8H3_9BACT</name>
<organism evidence="2 3">
    <name type="scientific">Gemmatimonas aurantiaca</name>
    <dbReference type="NCBI Taxonomy" id="173480"/>
    <lineage>
        <taxon>Bacteria</taxon>
        <taxon>Pseudomonadati</taxon>
        <taxon>Gemmatimonadota</taxon>
        <taxon>Gemmatimonadia</taxon>
        <taxon>Gemmatimonadales</taxon>
        <taxon>Gemmatimonadaceae</taxon>
        <taxon>Gemmatimonas</taxon>
    </lineage>
</organism>
<feature type="transmembrane region" description="Helical" evidence="1">
    <location>
        <begin position="96"/>
        <end position="117"/>
    </location>
</feature>
<accession>A0A3D4V8H3</accession>
<sequence length="173" mass="18314">MLDALITLTQPWADLYISSTPLSTSVLVMHILSLFVGGGIALGTDRRVLRAQPGTGEAYLAAGEDLKATHGVVLIALCLTVVSGLALATADLGTFAISPLFWSKMALFAMLLINGALMRRTETQVITAARSTMERAIDGSDPALPWGALRRFAWISLGCWMGLVVLGVILGNT</sequence>
<evidence type="ECO:0000256" key="1">
    <source>
        <dbReference type="SAM" id="Phobius"/>
    </source>
</evidence>
<dbReference type="OMA" id="LRRFAWI"/>
<keyword evidence="1" id="KW-0812">Transmembrane</keyword>
<dbReference type="EMBL" id="DPIY01000009">
    <property type="protein sequence ID" value="HCT57410.1"/>
    <property type="molecule type" value="Genomic_DNA"/>
</dbReference>
<evidence type="ECO:0000313" key="3">
    <source>
        <dbReference type="Proteomes" id="UP000264071"/>
    </source>
</evidence>
<feature type="transmembrane region" description="Helical" evidence="1">
    <location>
        <begin position="72"/>
        <end position="90"/>
    </location>
</feature>
<evidence type="ECO:0000313" key="2">
    <source>
        <dbReference type="EMBL" id="HCT57410.1"/>
    </source>
</evidence>
<dbReference type="AlphaFoldDB" id="A0A3D4V8H3"/>
<keyword evidence="1" id="KW-0472">Membrane</keyword>
<feature type="transmembrane region" description="Helical" evidence="1">
    <location>
        <begin position="20"/>
        <end position="42"/>
    </location>
</feature>
<dbReference type="Proteomes" id="UP000264071">
    <property type="component" value="Unassembled WGS sequence"/>
</dbReference>
<protein>
    <recommendedName>
        <fullName evidence="4">DUF2269 family protein</fullName>
    </recommendedName>
</protein>
<proteinExistence type="predicted"/>
<evidence type="ECO:0008006" key="4">
    <source>
        <dbReference type="Google" id="ProtNLM"/>
    </source>
</evidence>
<comment type="caution">
    <text evidence="2">The sequence shown here is derived from an EMBL/GenBank/DDBJ whole genome shotgun (WGS) entry which is preliminary data.</text>
</comment>
<feature type="transmembrane region" description="Helical" evidence="1">
    <location>
        <begin position="152"/>
        <end position="171"/>
    </location>
</feature>